<organism evidence="3 4">
    <name type="scientific">Actibacterium mucosum KCTC 23349</name>
    <dbReference type="NCBI Taxonomy" id="1454373"/>
    <lineage>
        <taxon>Bacteria</taxon>
        <taxon>Pseudomonadati</taxon>
        <taxon>Pseudomonadota</taxon>
        <taxon>Alphaproteobacteria</taxon>
        <taxon>Rhodobacterales</taxon>
        <taxon>Roseobacteraceae</taxon>
        <taxon>Actibacterium</taxon>
    </lineage>
</organism>
<dbReference type="STRING" id="1454373.ACMU_01640"/>
<name>A0A037ZQT0_9RHOB</name>
<dbReference type="RefSeq" id="WP_035255489.1">
    <property type="nucleotide sequence ID" value="NZ_JFKE01000001.1"/>
</dbReference>
<dbReference type="InterPro" id="IPR035965">
    <property type="entry name" value="PAS-like_dom_sf"/>
</dbReference>
<dbReference type="Gene3D" id="3.30.450.20">
    <property type="entry name" value="PAS domain"/>
    <property type="match status" value="1"/>
</dbReference>
<reference evidence="3 4" key="1">
    <citation type="submission" date="2014-03" db="EMBL/GenBank/DDBJ databases">
        <title>Draft Genome Sequence of Actibacterium mucosum KCTC 23349, a Marine Alphaproteobacterium with Complex Ionic Requirements Isolated from Mediterranean Seawater at Malvarrosa Beach, Valencia, Spain.</title>
        <authorList>
            <person name="Arahal D.R."/>
            <person name="Shao Z."/>
            <person name="Lai Q."/>
            <person name="Pujalte M.J."/>
        </authorList>
    </citation>
    <scope>NUCLEOTIDE SEQUENCE [LARGE SCALE GENOMIC DNA]</scope>
    <source>
        <strain evidence="3 4">KCTC 23349</strain>
    </source>
</reference>
<evidence type="ECO:0000313" key="3">
    <source>
        <dbReference type="EMBL" id="KAJ57222.1"/>
    </source>
</evidence>
<gene>
    <name evidence="3" type="ORF">ACMU_01640</name>
</gene>
<feature type="domain" description="PAS" evidence="2">
    <location>
        <begin position="396"/>
        <end position="470"/>
    </location>
</feature>
<feature type="domain" description="PAS" evidence="2">
    <location>
        <begin position="266"/>
        <end position="334"/>
    </location>
</feature>
<feature type="transmembrane region" description="Helical" evidence="1">
    <location>
        <begin position="6"/>
        <end position="29"/>
    </location>
</feature>
<proteinExistence type="predicted"/>
<comment type="caution">
    <text evidence="3">The sequence shown here is derived from an EMBL/GenBank/DDBJ whole genome shotgun (WGS) entry which is preliminary data.</text>
</comment>
<sequence length="524" mass="58039">MFENLVVPIVVVGVSFLAAVAALMVLPILPAPFLRARVTPEIMGEDTVFLFDGDVLMDATPRARRLLELGQGSLNDWQRFLSLILPRYPGFLTEMTALAENGLVVLEDRAGTGILRARWLNGVARISLLESERAEDDAGIDDQSLAALNTELQTLRDLSQEMPILAWQLDDAGNVSWASQAYLDLAAEMSDDDDVLTWPLPHVFRDTDPSTFSTGVNHRRLAVNLPDGSQRWFDCSVGQAGPSRMLFAVPADAANNAEVTLGHFRQTLTMTFAQIPTGLAIFNRDRNLVMFNPALTDLFQLEPQFLISRPSLAAFLDRLREKQMVPEQKSFKEWREKMATLERESASGVYQENWTLSTGQTFRLTGRPHPDGAVAFLFEDISSEVSLTRRFREELEVSQAVLDSLPDAIAVFSAGGILTTSNAAYSTLWKHDPSSSLGEVSVAEMRKYWLSHTQDYNAQEALGDLADHLQRRVNWTGTAPLTNGVNLDCEVRSIAGGSMMVTFREIAPARQPDRAKSNKSPAHS</sequence>
<keyword evidence="4" id="KW-1185">Reference proteome</keyword>
<keyword evidence="1" id="KW-0812">Transmembrane</keyword>
<dbReference type="SMART" id="SM00091">
    <property type="entry name" value="PAS"/>
    <property type="match status" value="3"/>
</dbReference>
<dbReference type="Pfam" id="PF12860">
    <property type="entry name" value="PAS_7"/>
    <property type="match status" value="1"/>
</dbReference>
<dbReference type="InterPro" id="IPR000014">
    <property type="entry name" value="PAS"/>
</dbReference>
<keyword evidence="1" id="KW-0472">Membrane</keyword>
<dbReference type="OrthoDB" id="9797304at2"/>
<evidence type="ECO:0000313" key="4">
    <source>
        <dbReference type="Proteomes" id="UP000026249"/>
    </source>
</evidence>
<feature type="domain" description="PAS" evidence="2">
    <location>
        <begin position="153"/>
        <end position="221"/>
    </location>
</feature>
<dbReference type="AlphaFoldDB" id="A0A037ZQT0"/>
<dbReference type="EMBL" id="JFKE01000001">
    <property type="protein sequence ID" value="KAJ57222.1"/>
    <property type="molecule type" value="Genomic_DNA"/>
</dbReference>
<dbReference type="SUPFAM" id="SSF55785">
    <property type="entry name" value="PYP-like sensor domain (PAS domain)"/>
    <property type="match status" value="2"/>
</dbReference>
<protein>
    <recommendedName>
        <fullName evidence="2">PAS domain-containing protein</fullName>
    </recommendedName>
</protein>
<evidence type="ECO:0000256" key="1">
    <source>
        <dbReference type="SAM" id="Phobius"/>
    </source>
</evidence>
<evidence type="ECO:0000259" key="2">
    <source>
        <dbReference type="SMART" id="SM00091"/>
    </source>
</evidence>
<dbReference type="Proteomes" id="UP000026249">
    <property type="component" value="Unassembled WGS sequence"/>
</dbReference>
<keyword evidence="1" id="KW-1133">Transmembrane helix</keyword>
<accession>A0A037ZQT0</accession>